<feature type="transmembrane region" description="Helical" evidence="7">
    <location>
        <begin position="147"/>
        <end position="169"/>
    </location>
</feature>
<comment type="subcellular location">
    <subcellularLocation>
        <location evidence="1">Membrane</location>
        <topology evidence="1">Multi-pass membrane protein</topology>
    </subcellularLocation>
</comment>
<feature type="transmembrane region" description="Helical" evidence="7">
    <location>
        <begin position="189"/>
        <end position="211"/>
    </location>
</feature>
<feature type="domain" description="Rhodopsin" evidence="8">
    <location>
        <begin position="44"/>
        <end position="287"/>
    </location>
</feature>
<evidence type="ECO:0000313" key="10">
    <source>
        <dbReference type="Proteomes" id="UP000651452"/>
    </source>
</evidence>
<comment type="similarity">
    <text evidence="5">Belongs to the SAT4 family.</text>
</comment>
<dbReference type="InterPro" id="IPR052337">
    <property type="entry name" value="SAT4-like"/>
</dbReference>
<dbReference type="PANTHER" id="PTHR33048:SF129">
    <property type="entry name" value="INTEGRAL MEMBRANE PROTEIN-RELATED"/>
    <property type="match status" value="1"/>
</dbReference>
<evidence type="ECO:0000259" key="8">
    <source>
        <dbReference type="Pfam" id="PF20684"/>
    </source>
</evidence>
<organism evidence="9 10">
    <name type="scientific">Ascochyta lentis</name>
    <dbReference type="NCBI Taxonomy" id="205686"/>
    <lineage>
        <taxon>Eukaryota</taxon>
        <taxon>Fungi</taxon>
        <taxon>Dikarya</taxon>
        <taxon>Ascomycota</taxon>
        <taxon>Pezizomycotina</taxon>
        <taxon>Dothideomycetes</taxon>
        <taxon>Pleosporomycetidae</taxon>
        <taxon>Pleosporales</taxon>
        <taxon>Pleosporineae</taxon>
        <taxon>Didymellaceae</taxon>
        <taxon>Ascochyta</taxon>
    </lineage>
</organism>
<reference evidence="9" key="2">
    <citation type="submission" date="2020-09" db="EMBL/GenBank/DDBJ databases">
        <title>Reference genome assembly for Australian Ascochyta lentis isolate Al4.</title>
        <authorList>
            <person name="Lee R.C."/>
            <person name="Farfan-Caceres L.M."/>
            <person name="Debler J.W."/>
            <person name="Williams A.H."/>
            <person name="Henares B.M."/>
        </authorList>
    </citation>
    <scope>NUCLEOTIDE SEQUENCE</scope>
    <source>
        <strain evidence="9">Al4</strain>
    </source>
</reference>
<feature type="transmembrane region" description="Helical" evidence="7">
    <location>
        <begin position="257"/>
        <end position="281"/>
    </location>
</feature>
<dbReference type="PANTHER" id="PTHR33048">
    <property type="entry name" value="PTH11-LIKE INTEGRAL MEMBRANE PROTEIN (AFU_ORTHOLOGUE AFUA_5G11245)"/>
    <property type="match status" value="1"/>
</dbReference>
<evidence type="ECO:0000256" key="3">
    <source>
        <dbReference type="ARBA" id="ARBA00022989"/>
    </source>
</evidence>
<keyword evidence="2 7" id="KW-0812">Transmembrane</keyword>
<feature type="transmembrane region" description="Helical" evidence="7">
    <location>
        <begin position="104"/>
        <end position="127"/>
    </location>
</feature>
<comment type="caution">
    <text evidence="9">The sequence shown here is derived from an EMBL/GenBank/DDBJ whole genome shotgun (WGS) entry which is preliminary data.</text>
</comment>
<dbReference type="GO" id="GO:0016020">
    <property type="term" value="C:membrane"/>
    <property type="evidence" value="ECO:0007669"/>
    <property type="project" value="UniProtKB-SubCell"/>
</dbReference>
<feature type="transmembrane region" description="Helical" evidence="7">
    <location>
        <begin position="223"/>
        <end position="245"/>
    </location>
</feature>
<feature type="compositionally biased region" description="Basic and acidic residues" evidence="6">
    <location>
        <begin position="447"/>
        <end position="458"/>
    </location>
</feature>
<dbReference type="OrthoDB" id="4525788at2759"/>
<dbReference type="EMBL" id="RZGK01000005">
    <property type="protein sequence ID" value="KAF9699265.1"/>
    <property type="molecule type" value="Genomic_DNA"/>
</dbReference>
<keyword evidence="10" id="KW-1185">Reference proteome</keyword>
<sequence length="473" mass="52723">MKLPPIEVILTWPTPNYANPVTRGDALLVVNSIFIALVVITVGLRMYTRLIIKRWFGIDDVFILLALLFAIGLTAVVLLANQRFGWDRHLYDIPFNSLVPTLKIAMAAKVVFTAAATFTRLSLHCFYYRLVADTGKTWFKWLIHANVAYTLGILVSFTFLAIFLCTPVSDYWVIGSPAGSCLNEGTATLVAGIINCIADFATTITPIPLILGLHMPRRQRYAVALLFAMGIIVTIAGIVRTWFIYKSLITTYDNTWYAYPLWIAAAVEIDLGVICASAPVLRPLLSKIPFSLSGTFSGGISLKKKSTGFDYIWKTSKMSSTAAEGSRRTPNASNLSSKRKSETIRAAPDLDDDQGRSYELENWDEEHAIASPETLDESKRSQSQDAILRAESNEETSKGAGFQKIWQKMRTRESDSSCEDMTITMTSEIELSNEPASAYNSKRNSRHKDVFKQHRAAKDPSSPNPPPKDKRWL</sequence>
<evidence type="ECO:0000256" key="2">
    <source>
        <dbReference type="ARBA" id="ARBA00022692"/>
    </source>
</evidence>
<reference evidence="9" key="1">
    <citation type="submission" date="2018-12" db="EMBL/GenBank/DDBJ databases">
        <authorList>
            <person name="Syme R.A."/>
            <person name="Farfan-Caceres L."/>
            <person name="Lichtenzveig J."/>
        </authorList>
    </citation>
    <scope>NUCLEOTIDE SEQUENCE</scope>
    <source>
        <strain evidence="9">Al4</strain>
    </source>
</reference>
<keyword evidence="3 7" id="KW-1133">Transmembrane helix</keyword>
<evidence type="ECO:0000256" key="5">
    <source>
        <dbReference type="ARBA" id="ARBA00038359"/>
    </source>
</evidence>
<protein>
    <recommendedName>
        <fullName evidence="8">Rhodopsin domain-containing protein</fullName>
    </recommendedName>
</protein>
<feature type="region of interest" description="Disordered" evidence="6">
    <location>
        <begin position="322"/>
        <end position="402"/>
    </location>
</feature>
<dbReference type="Proteomes" id="UP000651452">
    <property type="component" value="Unassembled WGS sequence"/>
</dbReference>
<dbReference type="InterPro" id="IPR049326">
    <property type="entry name" value="Rhodopsin_dom_fungi"/>
</dbReference>
<dbReference type="AlphaFoldDB" id="A0A8H7MLC2"/>
<evidence type="ECO:0000256" key="4">
    <source>
        <dbReference type="ARBA" id="ARBA00023136"/>
    </source>
</evidence>
<accession>A0A8H7MLC2</accession>
<evidence type="ECO:0000256" key="7">
    <source>
        <dbReference type="SAM" id="Phobius"/>
    </source>
</evidence>
<feature type="transmembrane region" description="Helical" evidence="7">
    <location>
        <begin position="60"/>
        <end position="84"/>
    </location>
</feature>
<feature type="transmembrane region" description="Helical" evidence="7">
    <location>
        <begin position="26"/>
        <end position="48"/>
    </location>
</feature>
<feature type="compositionally biased region" description="Polar residues" evidence="6">
    <location>
        <begin position="426"/>
        <end position="442"/>
    </location>
</feature>
<feature type="compositionally biased region" description="Polar residues" evidence="6">
    <location>
        <begin position="322"/>
        <end position="336"/>
    </location>
</feature>
<gene>
    <name evidence="9" type="ORF">EKO04_003181</name>
</gene>
<proteinExistence type="inferred from homology"/>
<dbReference type="Pfam" id="PF20684">
    <property type="entry name" value="Fung_rhodopsin"/>
    <property type="match status" value="1"/>
</dbReference>
<evidence type="ECO:0000256" key="1">
    <source>
        <dbReference type="ARBA" id="ARBA00004141"/>
    </source>
</evidence>
<feature type="region of interest" description="Disordered" evidence="6">
    <location>
        <begin position="426"/>
        <end position="473"/>
    </location>
</feature>
<name>A0A8H7MLC2_9PLEO</name>
<evidence type="ECO:0000313" key="9">
    <source>
        <dbReference type="EMBL" id="KAF9699265.1"/>
    </source>
</evidence>
<keyword evidence="4 7" id="KW-0472">Membrane</keyword>
<evidence type="ECO:0000256" key="6">
    <source>
        <dbReference type="SAM" id="MobiDB-lite"/>
    </source>
</evidence>